<name>B0VIW2_CLOAI</name>
<organism evidence="1 2">
    <name type="scientific">Cloacimonas acidaminovorans (strain Evry)</name>
    <dbReference type="NCBI Taxonomy" id="459349"/>
    <lineage>
        <taxon>Bacteria</taxon>
        <taxon>Pseudomonadati</taxon>
        <taxon>Candidatus Cloacimonadota</taxon>
        <taxon>Candidatus Cloacimonadia</taxon>
        <taxon>Candidatus Cloacimonadales</taxon>
        <taxon>Candidatus Cloacimonadaceae</taxon>
        <taxon>Candidatus Cloacimonas</taxon>
    </lineage>
</organism>
<accession>B0VIW2</accession>
<evidence type="ECO:0000313" key="2">
    <source>
        <dbReference type="Proteomes" id="UP000002019"/>
    </source>
</evidence>
<dbReference type="Proteomes" id="UP000002019">
    <property type="component" value="Chromosome"/>
</dbReference>
<proteinExistence type="predicted"/>
<dbReference type="HOGENOM" id="CLU_3097159_0_0_0"/>
<keyword evidence="2" id="KW-1185">Reference proteome</keyword>
<sequence length="51" mass="5879">MASSVYSIKRYEFSLLKEFAGSVEVILTEMAPDIFYFVCYLTIREENTVSS</sequence>
<dbReference type="AlphaFoldDB" id="B0VIW2"/>
<protein>
    <submittedName>
        <fullName evidence="1">Uncharacterized protein</fullName>
    </submittedName>
</protein>
<dbReference type="EMBL" id="CU466930">
    <property type="protein sequence ID" value="CAO80022.1"/>
    <property type="molecule type" value="Genomic_DNA"/>
</dbReference>
<gene>
    <name evidence="1" type="ordered locus">CLOAM0111</name>
</gene>
<dbReference type="KEGG" id="caci:CLOAM0111"/>
<evidence type="ECO:0000313" key="1">
    <source>
        <dbReference type="EMBL" id="CAO80022.1"/>
    </source>
</evidence>
<reference evidence="1 2" key="1">
    <citation type="journal article" date="2008" name="J. Bacteriol.">
        <title>'Candidatus Cloacamonas acidaminovorans': genome sequence reconstruction provides a first glimpse of a new bacterial division.</title>
        <authorList>
            <person name="Pelletier E."/>
            <person name="Kreimeyer A."/>
            <person name="Bocs S."/>
            <person name="Rouy Z."/>
            <person name="Gyapay G."/>
            <person name="Chouari R."/>
            <person name="Riviere D."/>
            <person name="Ganesan A."/>
            <person name="Daegelen P."/>
            <person name="Sghir A."/>
            <person name="Cohen G.N."/>
            <person name="Medigue C."/>
            <person name="Weissenbach J."/>
            <person name="Le Paslier D."/>
        </authorList>
    </citation>
    <scope>NUCLEOTIDE SEQUENCE [LARGE SCALE GENOMIC DNA]</scope>
    <source>
        <strain evidence="2">Evry</strain>
    </source>
</reference>